<keyword evidence="3" id="KW-1185">Reference proteome</keyword>
<proteinExistence type="predicted"/>
<evidence type="ECO:0000313" key="3">
    <source>
        <dbReference type="Proteomes" id="UP001327459"/>
    </source>
</evidence>
<protein>
    <recommendedName>
        <fullName evidence="4">SoxXA-binding protein</fullName>
    </recommendedName>
</protein>
<reference evidence="2 3" key="1">
    <citation type="submission" date="2023-11" db="EMBL/GenBank/DDBJ databases">
        <title>MicrobeMod: A computational toolkit for identifying prokaryotic methylation and restriction-modification with nanopore sequencing.</title>
        <authorList>
            <person name="Crits-Christoph A."/>
            <person name="Kang S.C."/>
            <person name="Lee H."/>
            <person name="Ostrov N."/>
        </authorList>
    </citation>
    <scope>NUCLEOTIDE SEQUENCE [LARGE SCALE GENOMIC DNA]</scope>
    <source>
        <strain evidence="2 3">ATCC 49870</strain>
    </source>
</reference>
<accession>A0ABZ0YSY9</accession>
<feature type="signal peptide" evidence="1">
    <location>
        <begin position="1"/>
        <end position="25"/>
    </location>
</feature>
<organism evidence="2 3">
    <name type="scientific">Guyparkeria halophila</name>
    <dbReference type="NCBI Taxonomy" id="47960"/>
    <lineage>
        <taxon>Bacteria</taxon>
        <taxon>Pseudomonadati</taxon>
        <taxon>Pseudomonadota</taxon>
        <taxon>Gammaproteobacteria</taxon>
        <taxon>Chromatiales</taxon>
        <taxon>Thioalkalibacteraceae</taxon>
        <taxon>Guyparkeria</taxon>
    </lineage>
</organism>
<dbReference type="Proteomes" id="UP001327459">
    <property type="component" value="Chromosome"/>
</dbReference>
<gene>
    <name evidence="2" type="ORF">SR882_05720</name>
</gene>
<sequence>MIKTARVVAAAAGFALIGTAGMANAASMEDYEQAKQEAQAAIQAVEEQGYAAWSPHPKSALFGEADKLAKKGEYDKAIEKAEYIESLQALAEKQWETQDAGPYNGW</sequence>
<name>A0ABZ0YSY9_9GAMM</name>
<dbReference type="RefSeq" id="WP_322520300.1">
    <property type="nucleotide sequence ID" value="NZ_CP140153.1"/>
</dbReference>
<dbReference type="EMBL" id="CP140153">
    <property type="protein sequence ID" value="WQH15269.1"/>
    <property type="molecule type" value="Genomic_DNA"/>
</dbReference>
<keyword evidence="1" id="KW-0732">Signal</keyword>
<evidence type="ECO:0008006" key="4">
    <source>
        <dbReference type="Google" id="ProtNLM"/>
    </source>
</evidence>
<feature type="chain" id="PRO_5046881776" description="SoxXA-binding protein" evidence="1">
    <location>
        <begin position="26"/>
        <end position="106"/>
    </location>
</feature>
<evidence type="ECO:0000313" key="2">
    <source>
        <dbReference type="EMBL" id="WQH15269.1"/>
    </source>
</evidence>
<evidence type="ECO:0000256" key="1">
    <source>
        <dbReference type="SAM" id="SignalP"/>
    </source>
</evidence>